<reference evidence="1" key="1">
    <citation type="submission" date="2016-10" db="EMBL/GenBank/DDBJ databases">
        <title>Sequence of Gallionella enrichment culture.</title>
        <authorList>
            <person name="Poehlein A."/>
            <person name="Muehling M."/>
            <person name="Daniel R."/>
        </authorList>
    </citation>
    <scope>NUCLEOTIDE SEQUENCE</scope>
</reference>
<protein>
    <submittedName>
        <fullName evidence="1">Uncharacterized protein</fullName>
    </submittedName>
</protein>
<proteinExistence type="predicted"/>
<name>A0A1J5PLC3_9ZZZZ</name>
<evidence type="ECO:0000313" key="1">
    <source>
        <dbReference type="EMBL" id="OIQ68583.1"/>
    </source>
</evidence>
<gene>
    <name evidence="1" type="ORF">GALL_498220</name>
</gene>
<dbReference type="AlphaFoldDB" id="A0A1J5PLC3"/>
<comment type="caution">
    <text evidence="1">The sequence shown here is derived from an EMBL/GenBank/DDBJ whole genome shotgun (WGS) entry which is preliminary data.</text>
</comment>
<sequence>MGQGRYSRLKLVKIDHLFHKLTVDGVNQPAGDFFFVRFMQLQHLGDGLIFLVPHQRVDQLERNIVPVFF</sequence>
<dbReference type="EMBL" id="MLJW01005220">
    <property type="protein sequence ID" value="OIQ68583.1"/>
    <property type="molecule type" value="Genomic_DNA"/>
</dbReference>
<organism evidence="1">
    <name type="scientific">mine drainage metagenome</name>
    <dbReference type="NCBI Taxonomy" id="410659"/>
    <lineage>
        <taxon>unclassified sequences</taxon>
        <taxon>metagenomes</taxon>
        <taxon>ecological metagenomes</taxon>
    </lineage>
</organism>
<accession>A0A1J5PLC3</accession>